<feature type="signal peptide" evidence="2">
    <location>
        <begin position="1"/>
        <end position="22"/>
    </location>
</feature>
<name>A0ABQ3Z179_9ACTN</name>
<dbReference type="Proteomes" id="UP000637628">
    <property type="component" value="Unassembled WGS sequence"/>
</dbReference>
<comment type="caution">
    <text evidence="3">The sequence shown here is derived from an EMBL/GenBank/DDBJ whole genome shotgun (WGS) entry which is preliminary data.</text>
</comment>
<feature type="compositionally biased region" description="Low complexity" evidence="1">
    <location>
        <begin position="22"/>
        <end position="64"/>
    </location>
</feature>
<evidence type="ECO:0000256" key="1">
    <source>
        <dbReference type="SAM" id="MobiDB-lite"/>
    </source>
</evidence>
<feature type="region of interest" description="Disordered" evidence="1">
    <location>
        <begin position="21"/>
        <end position="82"/>
    </location>
</feature>
<keyword evidence="4" id="KW-1185">Reference proteome</keyword>
<reference evidence="3 4" key="1">
    <citation type="submission" date="2021-01" db="EMBL/GenBank/DDBJ databases">
        <title>Whole genome shotgun sequence of Actinoplanes durhamensis NBRC 14914.</title>
        <authorList>
            <person name="Komaki H."/>
            <person name="Tamura T."/>
        </authorList>
    </citation>
    <scope>NUCLEOTIDE SEQUENCE [LARGE SCALE GENOMIC DNA]</scope>
    <source>
        <strain evidence="3 4">NBRC 14914</strain>
    </source>
</reference>
<dbReference type="EMBL" id="BOML01000038">
    <property type="protein sequence ID" value="GIE03581.1"/>
    <property type="molecule type" value="Genomic_DNA"/>
</dbReference>
<accession>A0ABQ3Z179</accession>
<gene>
    <name evidence="3" type="ORF">Adu01nite_49310</name>
</gene>
<evidence type="ECO:0008006" key="5">
    <source>
        <dbReference type="Google" id="ProtNLM"/>
    </source>
</evidence>
<protein>
    <recommendedName>
        <fullName evidence="5">Lipoprotein</fullName>
    </recommendedName>
</protein>
<evidence type="ECO:0000313" key="3">
    <source>
        <dbReference type="EMBL" id="GIE03581.1"/>
    </source>
</evidence>
<keyword evidence="2" id="KW-0732">Signal</keyword>
<feature type="chain" id="PRO_5046652641" description="Lipoprotein" evidence="2">
    <location>
        <begin position="23"/>
        <end position="155"/>
    </location>
</feature>
<proteinExistence type="predicted"/>
<dbReference type="RefSeq" id="WP_203729575.1">
    <property type="nucleotide sequence ID" value="NZ_BAAATX010000006.1"/>
</dbReference>
<organism evidence="3 4">
    <name type="scientific">Paractinoplanes durhamensis</name>
    <dbReference type="NCBI Taxonomy" id="113563"/>
    <lineage>
        <taxon>Bacteria</taxon>
        <taxon>Bacillati</taxon>
        <taxon>Actinomycetota</taxon>
        <taxon>Actinomycetes</taxon>
        <taxon>Micromonosporales</taxon>
        <taxon>Micromonosporaceae</taxon>
        <taxon>Paractinoplanes</taxon>
    </lineage>
</organism>
<dbReference type="PROSITE" id="PS51257">
    <property type="entry name" value="PROKAR_LIPOPROTEIN"/>
    <property type="match status" value="1"/>
</dbReference>
<evidence type="ECO:0000313" key="4">
    <source>
        <dbReference type="Proteomes" id="UP000637628"/>
    </source>
</evidence>
<evidence type="ECO:0000256" key="2">
    <source>
        <dbReference type="SAM" id="SignalP"/>
    </source>
</evidence>
<sequence>MNGKLVVAAMATVALGGCGAQATPTSLPSSTTPATSSAASSAAPSLAAPTASSPAAARSSTSTAIPVSPLTSGPPKGPTDQIKATDWVVGTVTGDSSGPCYGLETDDGKVYALHATGGAKLAKGARIRIKTAPAKVKMYCGPGTFLEMVESVPLR</sequence>